<accession>A0A1V9XP51</accession>
<dbReference type="InParanoid" id="A0A1V9XP51"/>
<organism evidence="3 4">
    <name type="scientific">Tropilaelaps mercedesae</name>
    <dbReference type="NCBI Taxonomy" id="418985"/>
    <lineage>
        <taxon>Eukaryota</taxon>
        <taxon>Metazoa</taxon>
        <taxon>Ecdysozoa</taxon>
        <taxon>Arthropoda</taxon>
        <taxon>Chelicerata</taxon>
        <taxon>Arachnida</taxon>
        <taxon>Acari</taxon>
        <taxon>Parasitiformes</taxon>
        <taxon>Mesostigmata</taxon>
        <taxon>Gamasina</taxon>
        <taxon>Dermanyssoidea</taxon>
        <taxon>Laelapidae</taxon>
        <taxon>Tropilaelaps</taxon>
    </lineage>
</organism>
<comment type="caution">
    <text evidence="3">The sequence shown here is derived from an EMBL/GenBank/DDBJ whole genome shotgun (WGS) entry which is preliminary data.</text>
</comment>
<dbReference type="Proteomes" id="UP000192247">
    <property type="component" value="Unassembled WGS sequence"/>
</dbReference>
<dbReference type="PANTHER" id="PTHR19327:SF0">
    <property type="entry name" value="GOLGIN SUBFAMILY A MEMBER 4"/>
    <property type="match status" value="1"/>
</dbReference>
<dbReference type="OrthoDB" id="5322683at2759"/>
<dbReference type="GO" id="GO:0005794">
    <property type="term" value="C:Golgi apparatus"/>
    <property type="evidence" value="ECO:0007669"/>
    <property type="project" value="TreeGrafter"/>
</dbReference>
<feature type="coiled-coil region" evidence="1">
    <location>
        <begin position="259"/>
        <end position="348"/>
    </location>
</feature>
<evidence type="ECO:0000313" key="3">
    <source>
        <dbReference type="EMBL" id="OQR75289.1"/>
    </source>
</evidence>
<dbReference type="STRING" id="418985.A0A1V9XP51"/>
<evidence type="ECO:0000256" key="1">
    <source>
        <dbReference type="SAM" id="Coils"/>
    </source>
</evidence>
<dbReference type="EMBL" id="MNPL01006586">
    <property type="protein sequence ID" value="OQR75289.1"/>
    <property type="molecule type" value="Genomic_DNA"/>
</dbReference>
<dbReference type="Gene3D" id="1.20.5.1700">
    <property type="match status" value="1"/>
</dbReference>
<dbReference type="PANTHER" id="PTHR19327">
    <property type="entry name" value="GOLGIN"/>
    <property type="match status" value="1"/>
</dbReference>
<evidence type="ECO:0000313" key="4">
    <source>
        <dbReference type="Proteomes" id="UP000192247"/>
    </source>
</evidence>
<evidence type="ECO:0008006" key="5">
    <source>
        <dbReference type="Google" id="ProtNLM"/>
    </source>
</evidence>
<keyword evidence="4" id="KW-1185">Reference proteome</keyword>
<feature type="region of interest" description="Disordered" evidence="2">
    <location>
        <begin position="39"/>
        <end position="132"/>
    </location>
</feature>
<proteinExistence type="predicted"/>
<feature type="coiled-coil region" evidence="1">
    <location>
        <begin position="374"/>
        <end position="599"/>
    </location>
</feature>
<gene>
    <name evidence="3" type="ORF">BIW11_08518</name>
</gene>
<protein>
    <recommendedName>
        <fullName evidence="5">Golgin subfamily A member 4-like</fullName>
    </recommendedName>
</protein>
<sequence length="1325" mass="151239">MAPLKKLRKLLRRNASTIRSLADSGGYYNYAYHYCDDTGSSSGTVAAPDAAESSRDAGNAGDDSLTGDISLSEPKGSEQSEKVSAAVGHSRFRQRTLSSSSQSSEPAVLPIYNSPDRPRYVPQSDTESEAEAPVMVDLSRVTKEEIYSVLQRSKQKSERYKNKYNEVVRAYRTLSEEKDKIQKVLTDSQDKSLRRMNELREQADLEQKAKAHLEENLRLIIDEKDEKIKVQQTKIDLLSNSEEVVKPFKEQVRQLNLDLQSKEADVIMAKELRSQAEKELAKVKAALVDKDRQIQDLQRLDDKRVVVAADEGEKNNQAAKLEKLRELLDGKDRELQELRTKCRAMTEQSKTAAASQICNGERTIGDDHAKILSAENWEAKMRASEKKLSQKENELRKIARKMHQLKLMVITEEAEEEESISASDEGLARRIEGSVDQLLNEKHQLQKTIDDLTRRCMKHDDDMRILRNQLEAAESAAQDRQKSIMSSLSEITRERDSLRILLEEELNRANLLAQQAAKADRIVEDFAKERSKLEEKLQLSETRVTELTTRSDELTEEISALETKVNIALAEGEAKAKCAFDLEKQLELVSRERSVLEKQLSKSAEQGNNNFVQDVIHLNSANERRATGDSLDETIKENELLLRQLADFEARCKTLSEKLENFSALNESMTENTDDMKEVDAKLARAEKTFAVLEARANEIATAKELLANEVEELRSELDTVQLALSRQQAEITELTKKIENLNDENKELRVVKATEDSASKALRQECSDLRATLEQMEAALHSTKSSAEAEWNRLSQERTSDVEKLMGQVVALEATLATEREESSRLHSDNEVLRSEADKHRNNWTQEMEVAQAKIAHLEAQVAESRSESIKASEAKSILEKELKMKLSKKEEEVEAAILRWDKAVKVKNTLETRLLEQESDFETERGRLNQEIRSLAVEVDRLNAQLKDSLDGALQKELQSQEAEFAELRAKAQAATEDAEQMRRAVEVKSQELIKVVDELANRERLQKEADSRTLKLEAQYAERIRVVEAKHLEAEELLRDTAKERDVFKENGDRLDKMYRQLEGQLKQVGRESGVPGLDCAKQVELCDEVEQEGKLRVANVEARLIVEKDKLAKTEDARSRLEAGRTKLETALKNAQDRINTLEGSQIRLQQQLAEKRLECDNWQESLKTGNERNTKVRQELKEAQTTIQYLQKEIQVAEERVRDEFTLRLESMESANNHLQSQLDDTAKRLDACKEELRNTRSELNDLKESPVQQENLQLRQSLRAAEEERERLARDAEKNREELERISRRAELLGKEAKALRDCNGDEIDTLREQMDEYQ</sequence>
<dbReference type="GO" id="GO:0031267">
    <property type="term" value="F:small GTPase binding"/>
    <property type="evidence" value="ECO:0007669"/>
    <property type="project" value="TreeGrafter"/>
</dbReference>
<feature type="coiled-coil region" evidence="1">
    <location>
        <begin position="150"/>
        <end position="216"/>
    </location>
</feature>
<evidence type="ECO:0000256" key="2">
    <source>
        <dbReference type="SAM" id="MobiDB-lite"/>
    </source>
</evidence>
<reference evidence="3 4" key="1">
    <citation type="journal article" date="2017" name="Gigascience">
        <title>Draft genome of the honey bee ectoparasitic mite, Tropilaelaps mercedesae, is shaped by the parasitic life history.</title>
        <authorList>
            <person name="Dong X."/>
            <person name="Armstrong S.D."/>
            <person name="Xia D."/>
            <person name="Makepeace B.L."/>
            <person name="Darby A.C."/>
            <person name="Kadowaki T."/>
        </authorList>
    </citation>
    <scope>NUCLEOTIDE SEQUENCE [LARGE SCALE GENOMIC DNA]</scope>
    <source>
        <strain evidence="3">Wuxi-XJTLU</strain>
    </source>
</reference>
<feature type="coiled-coil region" evidence="1">
    <location>
        <begin position="1122"/>
        <end position="1302"/>
    </location>
</feature>
<feature type="coiled-coil region" evidence="1">
    <location>
        <begin position="631"/>
        <end position="901"/>
    </location>
</feature>
<dbReference type="GO" id="GO:0048193">
    <property type="term" value="P:Golgi vesicle transport"/>
    <property type="evidence" value="ECO:0007669"/>
    <property type="project" value="TreeGrafter"/>
</dbReference>
<dbReference type="SUPFAM" id="SSF90257">
    <property type="entry name" value="Myosin rod fragments"/>
    <property type="match status" value="1"/>
</dbReference>
<feature type="coiled-coil region" evidence="1">
    <location>
        <begin position="927"/>
        <end position="994"/>
    </location>
</feature>
<name>A0A1V9XP51_9ACAR</name>
<keyword evidence="1" id="KW-0175">Coiled coil</keyword>